<proteinExistence type="inferred from homology"/>
<evidence type="ECO:0000256" key="2">
    <source>
        <dbReference type="ARBA" id="ARBA00022679"/>
    </source>
</evidence>
<feature type="binding site" evidence="5">
    <location>
        <position position="149"/>
    </location>
    <ligand>
        <name>acetyl-CoA</name>
        <dbReference type="ChEBI" id="CHEBI:57288"/>
    </ligand>
</feature>
<keyword evidence="7" id="KW-1185">Reference proteome</keyword>
<dbReference type="Gene3D" id="2.160.10.10">
    <property type="entry name" value="Hexapeptide repeat proteins"/>
    <property type="match status" value="1"/>
</dbReference>
<accession>A0AAE3XLX3</accession>
<evidence type="ECO:0000256" key="5">
    <source>
        <dbReference type="PIRSR" id="PIRSR620019-2"/>
    </source>
</evidence>
<feature type="binding site" evidence="5">
    <location>
        <begin position="33"/>
        <end position="34"/>
    </location>
    <ligand>
        <name>substrate</name>
    </ligand>
</feature>
<dbReference type="AlphaFoldDB" id="A0AAE3XLX3"/>
<dbReference type="CDD" id="cd03360">
    <property type="entry name" value="LbH_AT_putative"/>
    <property type="match status" value="1"/>
</dbReference>
<dbReference type="GO" id="GO:0016746">
    <property type="term" value="F:acyltransferase activity"/>
    <property type="evidence" value="ECO:0007669"/>
    <property type="project" value="UniProtKB-KW"/>
</dbReference>
<dbReference type="NCBIfam" id="TIGR03570">
    <property type="entry name" value="NeuD_NnaD"/>
    <property type="match status" value="1"/>
</dbReference>
<dbReference type="InterPro" id="IPR050179">
    <property type="entry name" value="Trans_hexapeptide_repeat"/>
</dbReference>
<dbReference type="Gene3D" id="3.40.50.20">
    <property type="match status" value="1"/>
</dbReference>
<dbReference type="PROSITE" id="PS00101">
    <property type="entry name" value="HEXAPEP_TRANSFERASES"/>
    <property type="match status" value="1"/>
</dbReference>
<dbReference type="InterPro" id="IPR011004">
    <property type="entry name" value="Trimer_LpxA-like_sf"/>
</dbReference>
<protein>
    <submittedName>
        <fullName evidence="6">Sugar O-acyltransferase (Sialic acid O-acetyltransferase NeuD family)</fullName>
    </submittedName>
</protein>
<keyword evidence="4" id="KW-0012">Acyltransferase</keyword>
<evidence type="ECO:0000313" key="7">
    <source>
        <dbReference type="Proteomes" id="UP001185092"/>
    </source>
</evidence>
<dbReference type="RefSeq" id="WP_309938357.1">
    <property type="nucleotide sequence ID" value="NZ_AP025305.1"/>
</dbReference>
<organism evidence="6 7">
    <name type="scientific">Aureibacter tunicatorum</name>
    <dbReference type="NCBI Taxonomy" id="866807"/>
    <lineage>
        <taxon>Bacteria</taxon>
        <taxon>Pseudomonadati</taxon>
        <taxon>Bacteroidota</taxon>
        <taxon>Cytophagia</taxon>
        <taxon>Cytophagales</taxon>
        <taxon>Persicobacteraceae</taxon>
        <taxon>Aureibacter</taxon>
    </lineage>
</organism>
<evidence type="ECO:0000256" key="4">
    <source>
        <dbReference type="ARBA" id="ARBA00023315"/>
    </source>
</evidence>
<dbReference type="Pfam" id="PF00132">
    <property type="entry name" value="Hexapep"/>
    <property type="match status" value="2"/>
</dbReference>
<dbReference type="SUPFAM" id="SSF51161">
    <property type="entry name" value="Trimeric LpxA-like enzymes"/>
    <property type="match status" value="1"/>
</dbReference>
<dbReference type="InterPro" id="IPR018357">
    <property type="entry name" value="Hexapep_transf_CS"/>
</dbReference>
<evidence type="ECO:0000256" key="3">
    <source>
        <dbReference type="ARBA" id="ARBA00022737"/>
    </source>
</evidence>
<dbReference type="InterPro" id="IPR001451">
    <property type="entry name" value="Hexapep"/>
</dbReference>
<dbReference type="PANTHER" id="PTHR43300">
    <property type="entry name" value="ACETYLTRANSFERASE"/>
    <property type="match status" value="1"/>
</dbReference>
<dbReference type="EMBL" id="JAVDQD010000002">
    <property type="protein sequence ID" value="MDR6238852.1"/>
    <property type="molecule type" value="Genomic_DNA"/>
</dbReference>
<comment type="similarity">
    <text evidence="1">Belongs to the transferase hexapeptide repeat family.</text>
</comment>
<dbReference type="PANTHER" id="PTHR43300:SF7">
    <property type="entry name" value="UDP-N-ACETYLBACILLOSAMINE N-ACETYLTRANSFERASE"/>
    <property type="match status" value="1"/>
</dbReference>
<sequence length="210" mass="21843">MENPVIIAGANAIGKAALEIFNSNNVIVYGFLDDDEKLHGTLINEMTVFGSLEDETYSKLIGSKCDVFVATDEISVRKYATDTIVEENKAMPVNAIHNKAHIAETAHIGHGNFFNAGSVINANTKIGNHCLIHSGAIIDISAEIGNFVHIGTGSNISASAIIEDEVFIGAGVTVVGGIKVGKGARLGAGSIVIADVPEGATVFGNPAKEV</sequence>
<keyword evidence="3" id="KW-0677">Repeat</keyword>
<reference evidence="6" key="1">
    <citation type="submission" date="2023-07" db="EMBL/GenBank/DDBJ databases">
        <title>Genomic Encyclopedia of Type Strains, Phase IV (KMG-IV): sequencing the most valuable type-strain genomes for metagenomic binning, comparative biology and taxonomic classification.</title>
        <authorList>
            <person name="Goeker M."/>
        </authorList>
    </citation>
    <scope>NUCLEOTIDE SEQUENCE</scope>
    <source>
        <strain evidence="6">DSM 26174</strain>
    </source>
</reference>
<evidence type="ECO:0000256" key="1">
    <source>
        <dbReference type="ARBA" id="ARBA00007274"/>
    </source>
</evidence>
<dbReference type="Proteomes" id="UP001185092">
    <property type="component" value="Unassembled WGS sequence"/>
</dbReference>
<gene>
    <name evidence="6" type="ORF">HNQ88_001889</name>
</gene>
<comment type="caution">
    <text evidence="6">The sequence shown here is derived from an EMBL/GenBank/DDBJ whole genome shotgun (WGS) entry which is preliminary data.</text>
</comment>
<dbReference type="InterPro" id="IPR020019">
    <property type="entry name" value="AcTrfase_PglD-like"/>
</dbReference>
<name>A0AAE3XLX3_9BACT</name>
<evidence type="ECO:0000313" key="6">
    <source>
        <dbReference type="EMBL" id="MDR6238852.1"/>
    </source>
</evidence>
<keyword evidence="2" id="KW-0808">Transferase</keyword>